<dbReference type="EMBL" id="JAULSU010000007">
    <property type="protein sequence ID" value="KAK0611033.1"/>
    <property type="molecule type" value="Genomic_DNA"/>
</dbReference>
<sequence>MSGLRSAPVKGRSSPPVGASAATMMATPAASEPVDADADADANDWDDSDVFSKDESSSPDPENEKPRLAERRPPSKLSSGGRRIPSGLAGVKSSKSASKAVASASKAGIRSPPPSPSPVIPRRAEDWEPWKTILHELYITQNRILRDIINIMDTNYNLRATPKMYKNQFARWNFFKYAIKRRPRIRSDRDSDEGHDEGRDEGALVVASKSSDILDGLISPLLHESNRARVMQNGLASVRDFLLGYINIDPTARADMVVVGYQDPSFRYFTAAMDLFDQKDNDQGGLILRRAFLQLENLLSANTLKSFSDLCITIPHLLIESRRPDILTAYLRYISGLAAAKFPNHPLCGVISSFAELLDEPEAMMRYLMTLSKANSDTISDISGGKDRTRKWAHNQYLACQRTNLDLGRDASSSKHPHGMLRVESQSVYWAQHLIMNDPESDKLAELWMFRNFPGDFAPRTEAFVNKVRVLGEAGLLPPEYARMMECLYIGWLNDYYETVEDWPKVFEWARKGLLISTGEQYQVWSIHLEELQRKHGSTEEADEMRKKRLNHEFLEKIRLEVERMTLSLD</sequence>
<dbReference type="AlphaFoldDB" id="A0AA39TXE9"/>
<feature type="compositionally biased region" description="Low complexity" evidence="1">
    <location>
        <begin position="89"/>
        <end position="110"/>
    </location>
</feature>
<dbReference type="Proteomes" id="UP001175000">
    <property type="component" value="Unassembled WGS sequence"/>
</dbReference>
<feature type="compositionally biased region" description="Acidic residues" evidence="1">
    <location>
        <begin position="34"/>
        <end position="49"/>
    </location>
</feature>
<proteinExistence type="predicted"/>
<dbReference type="Pfam" id="PF14420">
    <property type="entry name" value="Clr5"/>
    <property type="match status" value="1"/>
</dbReference>
<dbReference type="InterPro" id="IPR025676">
    <property type="entry name" value="Clr5_dom"/>
</dbReference>
<name>A0AA39TXE9_9PEZI</name>
<feature type="domain" description="Clr5" evidence="2">
    <location>
        <begin position="124"/>
        <end position="176"/>
    </location>
</feature>
<evidence type="ECO:0000313" key="4">
    <source>
        <dbReference type="Proteomes" id="UP001175000"/>
    </source>
</evidence>
<feature type="region of interest" description="Disordered" evidence="1">
    <location>
        <begin position="1"/>
        <end position="122"/>
    </location>
</feature>
<comment type="caution">
    <text evidence="3">The sequence shown here is derived from an EMBL/GenBank/DDBJ whole genome shotgun (WGS) entry which is preliminary data.</text>
</comment>
<organism evidence="3 4">
    <name type="scientific">Immersiella caudata</name>
    <dbReference type="NCBI Taxonomy" id="314043"/>
    <lineage>
        <taxon>Eukaryota</taxon>
        <taxon>Fungi</taxon>
        <taxon>Dikarya</taxon>
        <taxon>Ascomycota</taxon>
        <taxon>Pezizomycotina</taxon>
        <taxon>Sordariomycetes</taxon>
        <taxon>Sordariomycetidae</taxon>
        <taxon>Sordariales</taxon>
        <taxon>Lasiosphaeriaceae</taxon>
        <taxon>Immersiella</taxon>
    </lineage>
</organism>
<accession>A0AA39TXE9</accession>
<protein>
    <recommendedName>
        <fullName evidence="2">Clr5 domain-containing protein</fullName>
    </recommendedName>
</protein>
<dbReference type="PANTHER" id="PTHR38788">
    <property type="entry name" value="CLR5 DOMAIN-CONTAINING PROTEIN"/>
    <property type="match status" value="1"/>
</dbReference>
<feature type="compositionally biased region" description="Low complexity" evidence="1">
    <location>
        <begin position="19"/>
        <end position="33"/>
    </location>
</feature>
<dbReference type="PANTHER" id="PTHR38788:SF3">
    <property type="entry name" value="CLR5 DOMAIN-CONTAINING PROTEIN"/>
    <property type="match status" value="1"/>
</dbReference>
<gene>
    <name evidence="3" type="ORF">B0T14DRAFT_529509</name>
</gene>
<evidence type="ECO:0000313" key="3">
    <source>
        <dbReference type="EMBL" id="KAK0611033.1"/>
    </source>
</evidence>
<evidence type="ECO:0000256" key="1">
    <source>
        <dbReference type="SAM" id="MobiDB-lite"/>
    </source>
</evidence>
<feature type="compositionally biased region" description="Basic and acidic residues" evidence="1">
    <location>
        <begin position="50"/>
        <end position="73"/>
    </location>
</feature>
<evidence type="ECO:0000259" key="2">
    <source>
        <dbReference type="Pfam" id="PF14420"/>
    </source>
</evidence>
<reference evidence="3" key="1">
    <citation type="submission" date="2023-06" db="EMBL/GenBank/DDBJ databases">
        <title>Genome-scale phylogeny and comparative genomics of the fungal order Sordariales.</title>
        <authorList>
            <consortium name="Lawrence Berkeley National Laboratory"/>
            <person name="Hensen N."/>
            <person name="Bonometti L."/>
            <person name="Westerberg I."/>
            <person name="Brannstrom I.O."/>
            <person name="Guillou S."/>
            <person name="Cros-Aarteil S."/>
            <person name="Calhoun S."/>
            <person name="Haridas S."/>
            <person name="Kuo A."/>
            <person name="Mondo S."/>
            <person name="Pangilinan J."/>
            <person name="Riley R."/>
            <person name="Labutti K."/>
            <person name="Andreopoulos B."/>
            <person name="Lipzen A."/>
            <person name="Chen C."/>
            <person name="Yanf M."/>
            <person name="Daum C."/>
            <person name="Ng V."/>
            <person name="Clum A."/>
            <person name="Steindorff A."/>
            <person name="Ohm R."/>
            <person name="Martin F."/>
            <person name="Silar P."/>
            <person name="Natvig D."/>
            <person name="Lalanne C."/>
            <person name="Gautier V."/>
            <person name="Ament-Velasquez S.L."/>
            <person name="Kruys A."/>
            <person name="Hutchinson M.I."/>
            <person name="Powell A.J."/>
            <person name="Barry K."/>
            <person name="Miller A.N."/>
            <person name="Grigoriev I.V."/>
            <person name="Debuchy R."/>
            <person name="Gladieux P."/>
            <person name="Thoren M.H."/>
            <person name="Johannesson H."/>
        </authorList>
    </citation>
    <scope>NUCLEOTIDE SEQUENCE</scope>
    <source>
        <strain evidence="3">CBS 606.72</strain>
    </source>
</reference>
<keyword evidence="4" id="KW-1185">Reference proteome</keyword>